<dbReference type="PANTHER" id="PTHR47510:SF3">
    <property type="entry name" value="ENDO_EXONUCLEASE_PHOSPHATASE DOMAIN-CONTAINING PROTEIN"/>
    <property type="match status" value="1"/>
</dbReference>
<dbReference type="GO" id="GO:0008168">
    <property type="term" value="F:methyltransferase activity"/>
    <property type="evidence" value="ECO:0007669"/>
    <property type="project" value="InterPro"/>
</dbReference>
<dbReference type="InterPro" id="IPR000477">
    <property type="entry name" value="RT_dom"/>
</dbReference>
<dbReference type="SUPFAM" id="SSF56672">
    <property type="entry name" value="DNA/RNA polymerases"/>
    <property type="match status" value="1"/>
</dbReference>
<proteinExistence type="predicted"/>
<dbReference type="InterPro" id="IPR043502">
    <property type="entry name" value="DNA/RNA_pol_sf"/>
</dbReference>
<evidence type="ECO:0000259" key="1">
    <source>
        <dbReference type="PROSITE" id="PS50878"/>
    </source>
</evidence>
<dbReference type="InterPro" id="IPR015095">
    <property type="entry name" value="AlkB_hom8_N"/>
</dbReference>
<keyword evidence="3" id="KW-1185">Reference proteome</keyword>
<dbReference type="Proteomes" id="UP001205998">
    <property type="component" value="Unassembled WGS sequence"/>
</dbReference>
<dbReference type="PROSITE" id="PS50878">
    <property type="entry name" value="RT_POL"/>
    <property type="match status" value="1"/>
</dbReference>
<dbReference type="Pfam" id="PF00078">
    <property type="entry name" value="RVT_1"/>
    <property type="match status" value="1"/>
</dbReference>
<comment type="caution">
    <text evidence="2">The sequence shown here is derived from an EMBL/GenBank/DDBJ whole genome shotgun (WGS) entry which is preliminary data.</text>
</comment>
<dbReference type="Pfam" id="PF09004">
    <property type="entry name" value="ALKBH8_N"/>
    <property type="match status" value="1"/>
</dbReference>
<evidence type="ECO:0000313" key="2">
    <source>
        <dbReference type="EMBL" id="KAI5609339.1"/>
    </source>
</evidence>
<organism evidence="2 3">
    <name type="scientific">Silurus asotus</name>
    <name type="common">Amur catfish</name>
    <name type="synonym">Parasilurus asotus</name>
    <dbReference type="NCBI Taxonomy" id="30991"/>
    <lineage>
        <taxon>Eukaryota</taxon>
        <taxon>Metazoa</taxon>
        <taxon>Chordata</taxon>
        <taxon>Craniata</taxon>
        <taxon>Vertebrata</taxon>
        <taxon>Euteleostomi</taxon>
        <taxon>Actinopterygii</taxon>
        <taxon>Neopterygii</taxon>
        <taxon>Teleostei</taxon>
        <taxon>Ostariophysi</taxon>
        <taxon>Siluriformes</taxon>
        <taxon>Siluridae</taxon>
        <taxon>Silurus</taxon>
    </lineage>
</organism>
<dbReference type="AlphaFoldDB" id="A0AAD5A4Y0"/>
<reference evidence="2" key="1">
    <citation type="submission" date="2018-07" db="EMBL/GenBank/DDBJ databases">
        <title>Comparative genomics of catfishes provides insights into carnivory and benthic adaptation.</title>
        <authorList>
            <person name="Zhang Y."/>
            <person name="Wang D."/>
            <person name="Peng Z."/>
            <person name="Zheng S."/>
            <person name="Shao F."/>
            <person name="Tao W."/>
        </authorList>
    </citation>
    <scope>NUCLEOTIDE SEQUENCE</scope>
    <source>
        <strain evidence="2">Chongqing</strain>
    </source>
</reference>
<gene>
    <name evidence="2" type="ORF">C0J50_9510</name>
</gene>
<accession>A0AAD5A4Y0</accession>
<dbReference type="EMBL" id="MU579433">
    <property type="protein sequence ID" value="KAI5609339.1"/>
    <property type="molecule type" value="Genomic_DNA"/>
</dbReference>
<evidence type="ECO:0000313" key="3">
    <source>
        <dbReference type="Proteomes" id="UP001205998"/>
    </source>
</evidence>
<dbReference type="PANTHER" id="PTHR47510">
    <property type="entry name" value="REVERSE TRANSCRIPTASE DOMAIN-CONTAINING PROTEIN"/>
    <property type="match status" value="1"/>
</dbReference>
<name>A0AAD5A4Y0_SILAS</name>
<dbReference type="CDD" id="cd01650">
    <property type="entry name" value="RT_nLTR_like"/>
    <property type="match status" value="1"/>
</dbReference>
<sequence>MRWATGIGFYCLNDFRPVALTTIAMKCFEKLVLNHLTAGLPPTLDPYQFAYRPNRSTEDAVSTALYSALTHLDKSNTYIRMLFIDFSSAFNTVLPTVLITKFSELGICTSTCRWILDFLTNRPQSVRLGNQVSSTLILNTGIPQGCVLSPLLYSLFTHDCAPLYNSNIFIKYADDTTVVGQTDNATKTKELIVDFRKSNSSRHLQVNINGTEVERVFSFKFLGVHISEDLSWQQNTSALVKKAQQFLYFLRSHKKSSPSAGILTSFYRCIIESILTNYITIWYEGSTVCERKALQRVVKNGPTHHWHPTTCH</sequence>
<feature type="domain" description="Reverse transcriptase" evidence="1">
    <location>
        <begin position="1"/>
        <end position="226"/>
    </location>
</feature>
<dbReference type="GO" id="GO:0016706">
    <property type="term" value="F:2-oxoglutarate-dependent dioxygenase activity"/>
    <property type="evidence" value="ECO:0007669"/>
    <property type="project" value="InterPro"/>
</dbReference>
<protein>
    <submittedName>
        <fullName evidence="2">Gastrula zinc finger protein XlCGF28.1-like</fullName>
    </submittedName>
</protein>